<evidence type="ECO:0000313" key="2">
    <source>
        <dbReference type="EMBL" id="MFD1588022.1"/>
    </source>
</evidence>
<keyword evidence="1" id="KW-0812">Transmembrane</keyword>
<dbReference type="AlphaFoldDB" id="A0ABD6CDK8"/>
<sequence length="287" mass="31407">MQRRAAALYFALFLVIGAGSYAYVTMDSGANAQQPTITLNAQEYSQNDPITVDGRTYIVSEISAENASDAEGTLTWTNQSAQESATLENGSETTYQNETWQVQIANTSDVSQFALQENLNVSAILASDDRVDNQTVTRNGQEQVVFTSNDTLVPLNEYLREPQTVTFSEGQTYNYTTEDGTVQPATIDTVTGNVSTPSATLVWETTQENTVQLAEGANVTLADGQTRVVHFPDGETVQLSTNYGAYQEQVEKQDYFDERKKGLWGVSVISFLAAIILLATAYLPVKD</sequence>
<evidence type="ECO:0000313" key="3">
    <source>
        <dbReference type="Proteomes" id="UP001597119"/>
    </source>
</evidence>
<evidence type="ECO:0000256" key="1">
    <source>
        <dbReference type="SAM" id="Phobius"/>
    </source>
</evidence>
<protein>
    <recommendedName>
        <fullName evidence="4">DUF3068 domain-containing protein</fullName>
    </recommendedName>
</protein>
<dbReference type="Proteomes" id="UP001597119">
    <property type="component" value="Unassembled WGS sequence"/>
</dbReference>
<gene>
    <name evidence="2" type="ORF">ACFR9U_13630</name>
</gene>
<organism evidence="2 3">
    <name type="scientific">Halorientalis brevis</name>
    <dbReference type="NCBI Taxonomy" id="1126241"/>
    <lineage>
        <taxon>Archaea</taxon>
        <taxon>Methanobacteriati</taxon>
        <taxon>Methanobacteriota</taxon>
        <taxon>Stenosarchaea group</taxon>
        <taxon>Halobacteria</taxon>
        <taxon>Halobacteriales</taxon>
        <taxon>Haloarculaceae</taxon>
        <taxon>Halorientalis</taxon>
    </lineage>
</organism>
<proteinExistence type="predicted"/>
<keyword evidence="3" id="KW-1185">Reference proteome</keyword>
<keyword evidence="1" id="KW-1133">Transmembrane helix</keyword>
<name>A0ABD6CDK8_9EURY</name>
<accession>A0ABD6CDK8</accession>
<keyword evidence="1" id="KW-0472">Membrane</keyword>
<feature type="transmembrane region" description="Helical" evidence="1">
    <location>
        <begin position="262"/>
        <end position="285"/>
    </location>
</feature>
<evidence type="ECO:0008006" key="4">
    <source>
        <dbReference type="Google" id="ProtNLM"/>
    </source>
</evidence>
<dbReference type="EMBL" id="JBHUDJ010000006">
    <property type="protein sequence ID" value="MFD1588022.1"/>
    <property type="molecule type" value="Genomic_DNA"/>
</dbReference>
<reference evidence="2 3" key="1">
    <citation type="journal article" date="2019" name="Int. J. Syst. Evol. Microbiol.">
        <title>The Global Catalogue of Microorganisms (GCM) 10K type strain sequencing project: providing services to taxonomists for standard genome sequencing and annotation.</title>
        <authorList>
            <consortium name="The Broad Institute Genomics Platform"/>
            <consortium name="The Broad Institute Genome Sequencing Center for Infectious Disease"/>
            <person name="Wu L."/>
            <person name="Ma J."/>
        </authorList>
    </citation>
    <scope>NUCLEOTIDE SEQUENCE [LARGE SCALE GENOMIC DNA]</scope>
    <source>
        <strain evidence="2 3">CGMCC 1.12125</strain>
    </source>
</reference>
<dbReference type="RefSeq" id="WP_247380185.1">
    <property type="nucleotide sequence ID" value="NZ_JALLGV010000008.1"/>
</dbReference>
<comment type="caution">
    <text evidence="2">The sequence shown here is derived from an EMBL/GenBank/DDBJ whole genome shotgun (WGS) entry which is preliminary data.</text>
</comment>